<dbReference type="STRING" id="57577.A0A2K3LVG5"/>
<reference evidence="2 3" key="2">
    <citation type="journal article" date="2017" name="Front. Plant Sci.">
        <title>Gene Classification and Mining of Molecular Markers Useful in Red Clover (Trifolium pratense) Breeding.</title>
        <authorList>
            <person name="Istvanek J."/>
            <person name="Dluhosova J."/>
            <person name="Dluhos P."/>
            <person name="Patkova L."/>
            <person name="Nedelnik J."/>
            <person name="Repkova J."/>
        </authorList>
    </citation>
    <scope>NUCLEOTIDE SEQUENCE [LARGE SCALE GENOMIC DNA]</scope>
    <source>
        <strain evidence="3">cv. Tatra</strain>
        <tissue evidence="2">Young leaves</tissue>
    </source>
</reference>
<protein>
    <submittedName>
        <fullName evidence="2">Vacuolar cation/proton exchanger 1-like protein</fullName>
    </submittedName>
</protein>
<organism evidence="2 3">
    <name type="scientific">Trifolium pratense</name>
    <name type="common">Red clover</name>
    <dbReference type="NCBI Taxonomy" id="57577"/>
    <lineage>
        <taxon>Eukaryota</taxon>
        <taxon>Viridiplantae</taxon>
        <taxon>Streptophyta</taxon>
        <taxon>Embryophyta</taxon>
        <taxon>Tracheophyta</taxon>
        <taxon>Spermatophyta</taxon>
        <taxon>Magnoliopsida</taxon>
        <taxon>eudicotyledons</taxon>
        <taxon>Gunneridae</taxon>
        <taxon>Pentapetalae</taxon>
        <taxon>rosids</taxon>
        <taxon>fabids</taxon>
        <taxon>Fabales</taxon>
        <taxon>Fabaceae</taxon>
        <taxon>Papilionoideae</taxon>
        <taxon>50 kb inversion clade</taxon>
        <taxon>NPAAA clade</taxon>
        <taxon>Hologalegina</taxon>
        <taxon>IRL clade</taxon>
        <taxon>Trifolieae</taxon>
        <taxon>Trifolium</taxon>
    </lineage>
</organism>
<sequence>MNEDMENNVETQENNSSSSSSMVRKKSDIVMVTNNNVRFQMVRNVMINMKEVMLGTKLVVLFPAVPLAVAADFYSLGRIDVILIW</sequence>
<feature type="region of interest" description="Disordered" evidence="1">
    <location>
        <begin position="1"/>
        <end position="26"/>
    </location>
</feature>
<evidence type="ECO:0000313" key="3">
    <source>
        <dbReference type="Proteomes" id="UP000236291"/>
    </source>
</evidence>
<dbReference type="ExpressionAtlas" id="A0A2K3LVG5">
    <property type="expression patterns" value="baseline"/>
</dbReference>
<evidence type="ECO:0000313" key="2">
    <source>
        <dbReference type="EMBL" id="PNX82526.1"/>
    </source>
</evidence>
<proteinExistence type="predicted"/>
<accession>A0A2K3LVG5</accession>
<reference evidence="2 3" key="1">
    <citation type="journal article" date="2014" name="Am. J. Bot.">
        <title>Genome assembly and annotation for red clover (Trifolium pratense; Fabaceae).</title>
        <authorList>
            <person name="Istvanek J."/>
            <person name="Jaros M."/>
            <person name="Krenek A."/>
            <person name="Repkova J."/>
        </authorList>
    </citation>
    <scope>NUCLEOTIDE SEQUENCE [LARGE SCALE GENOMIC DNA]</scope>
    <source>
        <strain evidence="3">cv. Tatra</strain>
        <tissue evidence="2">Young leaves</tissue>
    </source>
</reference>
<dbReference type="EMBL" id="ASHM01042194">
    <property type="protein sequence ID" value="PNX82526.1"/>
    <property type="molecule type" value="Genomic_DNA"/>
</dbReference>
<comment type="caution">
    <text evidence="2">The sequence shown here is derived from an EMBL/GenBank/DDBJ whole genome shotgun (WGS) entry which is preliminary data.</text>
</comment>
<gene>
    <name evidence="2" type="ORF">L195_g038555</name>
</gene>
<evidence type="ECO:0000256" key="1">
    <source>
        <dbReference type="SAM" id="MobiDB-lite"/>
    </source>
</evidence>
<dbReference type="Proteomes" id="UP000236291">
    <property type="component" value="Unassembled WGS sequence"/>
</dbReference>
<name>A0A2K3LVG5_TRIPR</name>
<dbReference type="AlphaFoldDB" id="A0A2K3LVG5"/>